<dbReference type="KEGG" id="amob:HG15A2_31510"/>
<keyword evidence="2" id="KW-1185">Reference proteome</keyword>
<dbReference type="AlphaFoldDB" id="A0A517MY62"/>
<accession>A0A517MY62</accession>
<evidence type="ECO:0000313" key="1">
    <source>
        <dbReference type="EMBL" id="QDS99820.1"/>
    </source>
</evidence>
<dbReference type="EMBL" id="CP036263">
    <property type="protein sequence ID" value="QDS99820.1"/>
    <property type="molecule type" value="Genomic_DNA"/>
</dbReference>
<dbReference type="RefSeq" id="WP_145060984.1">
    <property type="nucleotide sequence ID" value="NZ_CP036263.1"/>
</dbReference>
<evidence type="ECO:0000313" key="2">
    <source>
        <dbReference type="Proteomes" id="UP000319852"/>
    </source>
</evidence>
<gene>
    <name evidence="1" type="ORF">HG15A2_31510</name>
</gene>
<dbReference type="OrthoDB" id="249876at2"/>
<protein>
    <recommendedName>
        <fullName evidence="3">DUF1570 domain-containing protein</fullName>
    </recommendedName>
</protein>
<dbReference type="PROSITE" id="PS51318">
    <property type="entry name" value="TAT"/>
    <property type="match status" value="1"/>
</dbReference>
<dbReference type="InterPro" id="IPR006311">
    <property type="entry name" value="TAT_signal"/>
</dbReference>
<evidence type="ECO:0008006" key="3">
    <source>
        <dbReference type="Google" id="ProtNLM"/>
    </source>
</evidence>
<dbReference type="Proteomes" id="UP000319852">
    <property type="component" value="Chromosome"/>
</dbReference>
<reference evidence="1 2" key="1">
    <citation type="submission" date="2019-02" db="EMBL/GenBank/DDBJ databases">
        <title>Deep-cultivation of Planctomycetes and their phenomic and genomic characterization uncovers novel biology.</title>
        <authorList>
            <person name="Wiegand S."/>
            <person name="Jogler M."/>
            <person name="Boedeker C."/>
            <person name="Pinto D."/>
            <person name="Vollmers J."/>
            <person name="Rivas-Marin E."/>
            <person name="Kohn T."/>
            <person name="Peeters S.H."/>
            <person name="Heuer A."/>
            <person name="Rast P."/>
            <person name="Oberbeckmann S."/>
            <person name="Bunk B."/>
            <person name="Jeske O."/>
            <person name="Meyerdierks A."/>
            <person name="Storesund J.E."/>
            <person name="Kallscheuer N."/>
            <person name="Luecker S."/>
            <person name="Lage O.M."/>
            <person name="Pohl T."/>
            <person name="Merkel B.J."/>
            <person name="Hornburger P."/>
            <person name="Mueller R.-W."/>
            <person name="Bruemmer F."/>
            <person name="Labrenz M."/>
            <person name="Spormann A.M."/>
            <person name="Op den Camp H."/>
            <person name="Overmann J."/>
            <person name="Amann R."/>
            <person name="Jetten M.S.M."/>
            <person name="Mascher T."/>
            <person name="Medema M.H."/>
            <person name="Devos D.P."/>
            <person name="Kaster A.-K."/>
            <person name="Ovreas L."/>
            <person name="Rohde M."/>
            <person name="Galperin M.Y."/>
            <person name="Jogler C."/>
        </authorList>
    </citation>
    <scope>NUCLEOTIDE SEQUENCE [LARGE SCALE GENOMIC DNA]</scope>
    <source>
        <strain evidence="1 2">HG15A2</strain>
    </source>
</reference>
<proteinExistence type="predicted"/>
<sequence>MAGEMHGRRELSRRGFLLESGAALAACGIAATPGIATSAKHPGWLDHRQYGPFQIAATFPLAAYDRDFAELGHLEFELQRTLSVPPAKRPVDVYLLESAQAHRRYLQQVYPRVPYRRALYVQRGTEASVYAYQHKELSVDLRHECTHALLHSNLAMVPLWLDEGLAEYFEMPATQRAFGHPHLSRLRWDLRLGRIRKINSLEQARDLREMGPAEYRFAWAWTHFMLHGPAVAHRTLVAFLTDIRRGNPPGRLSERLNAEVPHLETRMAQHFKHWRR</sequence>
<organism evidence="1 2">
    <name type="scientific">Adhaeretor mobilis</name>
    <dbReference type="NCBI Taxonomy" id="1930276"/>
    <lineage>
        <taxon>Bacteria</taxon>
        <taxon>Pseudomonadati</taxon>
        <taxon>Planctomycetota</taxon>
        <taxon>Planctomycetia</taxon>
        <taxon>Pirellulales</taxon>
        <taxon>Lacipirellulaceae</taxon>
        <taxon>Adhaeretor</taxon>
    </lineage>
</organism>
<name>A0A517MY62_9BACT</name>